<keyword evidence="5" id="KW-0670">Pyruvate</keyword>
<dbReference type="InterPro" id="IPR015421">
    <property type="entry name" value="PyrdxlP-dep_Trfase_major"/>
</dbReference>
<accession>A0A0H5R5G5</accession>
<dbReference type="InterPro" id="IPR000192">
    <property type="entry name" value="Aminotrans_V_dom"/>
</dbReference>
<dbReference type="NCBIfam" id="TIGR02326">
    <property type="entry name" value="transamin_PhnW"/>
    <property type="match status" value="1"/>
</dbReference>
<evidence type="ECO:0000256" key="5">
    <source>
        <dbReference type="ARBA" id="ARBA00023317"/>
    </source>
</evidence>
<organism evidence="10">
    <name type="scientific">Spongospora subterranea</name>
    <dbReference type="NCBI Taxonomy" id="70186"/>
    <lineage>
        <taxon>Eukaryota</taxon>
        <taxon>Sar</taxon>
        <taxon>Rhizaria</taxon>
        <taxon>Endomyxa</taxon>
        <taxon>Phytomyxea</taxon>
        <taxon>Plasmodiophorida</taxon>
        <taxon>Plasmodiophoridae</taxon>
        <taxon>Spongospora</taxon>
    </lineage>
</organism>
<feature type="binding site" evidence="7">
    <location>
        <position position="371"/>
    </location>
    <ligand>
        <name>substrate</name>
    </ligand>
</feature>
<dbReference type="EMBL" id="HACM01008963">
    <property type="protein sequence ID" value="CRZ09405.1"/>
    <property type="molecule type" value="Transcribed_RNA"/>
</dbReference>
<evidence type="ECO:0000256" key="2">
    <source>
        <dbReference type="ARBA" id="ARBA00022576"/>
    </source>
</evidence>
<dbReference type="PIRSF" id="PIRSF000524">
    <property type="entry name" value="SPT"/>
    <property type="match status" value="1"/>
</dbReference>
<evidence type="ECO:0000256" key="3">
    <source>
        <dbReference type="ARBA" id="ARBA00022679"/>
    </source>
</evidence>
<feature type="modified residue" description="N6-(pyridoxal phosphate)lysine" evidence="8">
    <location>
        <position position="226"/>
    </location>
</feature>
<dbReference type="Gene3D" id="3.40.640.10">
    <property type="entry name" value="Type I PLP-dependent aspartate aminotransferase-like (Major domain)"/>
    <property type="match status" value="1"/>
</dbReference>
<sequence>QDTLKISLIKNVSFRMIHVKKIMFCTIARRALSMAARDPLLFTPGPLTTSMTTKQAMLHDFGSRDASFITVVERVRERLLKIAGVKSSEFTCVLMQGSGTFGVEGVLTTVVPKTAGKLLIASNGAYGMRMAKIADVYGIEKVLISKPENCTYTDTDIQEALAAHPEVTTVALVHSETTSGILNPVEKIGKTVRNAGKTFIVDAMSSFGGIPISMANIDFLVSSSNKCLEGVPGFSFTIARRDLLEASSCNSRTLSLDLHAQNAGLDRNGQFRFTPPTHAILAMDQALDELDSEGGVAKRYIRYKNLQKILTDGYEALGFVPYVKKENQGPIITTFLFPDHLNWDFTTFYQLLSDRGMLIYPGVVSTVDSFRVGNIGRLSEENMIELVEVTAAILKEMNISLKHPTARPPASHTPYKN</sequence>
<dbReference type="Pfam" id="PF00266">
    <property type="entry name" value="Aminotran_5"/>
    <property type="match status" value="1"/>
</dbReference>
<keyword evidence="2" id="KW-0032">Aminotransferase</keyword>
<evidence type="ECO:0000256" key="7">
    <source>
        <dbReference type="PIRSR" id="PIRSR000524-1"/>
    </source>
</evidence>
<dbReference type="InterPro" id="IPR015422">
    <property type="entry name" value="PyrdxlP-dep_Trfase_small"/>
</dbReference>
<evidence type="ECO:0000256" key="1">
    <source>
        <dbReference type="ARBA" id="ARBA00001933"/>
    </source>
</evidence>
<dbReference type="InterPro" id="IPR024169">
    <property type="entry name" value="SP_NH2Trfase/AEP_transaminase"/>
</dbReference>
<dbReference type="GO" id="GO:0047304">
    <property type="term" value="F:2-aminoethylphosphonate-pyruvate transaminase activity"/>
    <property type="evidence" value="ECO:0007669"/>
    <property type="project" value="UniProtKB-EC"/>
</dbReference>
<dbReference type="GO" id="GO:0019700">
    <property type="term" value="P:organic phosphonate catabolic process"/>
    <property type="evidence" value="ECO:0007669"/>
    <property type="project" value="InterPro"/>
</dbReference>
<evidence type="ECO:0000313" key="10">
    <source>
        <dbReference type="EMBL" id="CRZ09405.1"/>
    </source>
</evidence>
<dbReference type="HAMAP" id="MF_01376">
    <property type="entry name" value="PhnW_aminotrans_5"/>
    <property type="match status" value="1"/>
</dbReference>
<protein>
    <recommendedName>
        <fullName evidence="9">Aminotransferase class V domain-containing protein</fullName>
    </recommendedName>
</protein>
<feature type="non-terminal residue" evidence="10">
    <location>
        <position position="1"/>
    </location>
</feature>
<feature type="domain" description="Aminotransferase class V" evidence="9">
    <location>
        <begin position="63"/>
        <end position="346"/>
    </location>
</feature>
<dbReference type="InterPro" id="IPR015424">
    <property type="entry name" value="PyrdxlP-dep_Trfase"/>
</dbReference>
<dbReference type="InterPro" id="IPR012703">
    <property type="entry name" value="NH2EtPonate_pyrv_transaminase"/>
</dbReference>
<dbReference type="NCBIfam" id="TIGR03301">
    <property type="entry name" value="PhnW-AepZ"/>
    <property type="match status" value="1"/>
</dbReference>
<dbReference type="PANTHER" id="PTHR42778">
    <property type="entry name" value="2-AMINOETHYLPHOSPHONATE--PYRUVATE TRANSAMINASE"/>
    <property type="match status" value="1"/>
</dbReference>
<comment type="cofactor">
    <cofactor evidence="1 8">
        <name>pyridoxal 5'-phosphate</name>
        <dbReference type="ChEBI" id="CHEBI:597326"/>
    </cofactor>
</comment>
<dbReference type="NCBIfam" id="NF010006">
    <property type="entry name" value="PRK13479.1"/>
    <property type="match status" value="1"/>
</dbReference>
<evidence type="ECO:0000259" key="9">
    <source>
        <dbReference type="Pfam" id="PF00266"/>
    </source>
</evidence>
<keyword evidence="3" id="KW-0808">Transferase</keyword>
<dbReference type="SUPFAM" id="SSF53383">
    <property type="entry name" value="PLP-dependent transferases"/>
    <property type="match status" value="1"/>
</dbReference>
<name>A0A0H5R5G5_9EUKA</name>
<dbReference type="AlphaFoldDB" id="A0A0H5R5G5"/>
<comment type="catalytic activity">
    <reaction evidence="6">
        <text>(2-aminoethyl)phosphonate + pyruvate = phosphonoacetaldehyde + L-alanine</text>
        <dbReference type="Rhea" id="RHEA:17021"/>
        <dbReference type="ChEBI" id="CHEBI:15361"/>
        <dbReference type="ChEBI" id="CHEBI:57418"/>
        <dbReference type="ChEBI" id="CHEBI:57972"/>
        <dbReference type="ChEBI" id="CHEBI:58383"/>
        <dbReference type="EC" id="2.6.1.37"/>
    </reaction>
</comment>
<dbReference type="PANTHER" id="PTHR42778:SF1">
    <property type="entry name" value="2-AMINOETHYLPHOSPHONATE--PYRUVATE TRANSAMINASE"/>
    <property type="match status" value="1"/>
</dbReference>
<evidence type="ECO:0000256" key="8">
    <source>
        <dbReference type="PIRSR" id="PIRSR000524-50"/>
    </source>
</evidence>
<keyword evidence="4 8" id="KW-0663">Pyridoxal phosphate</keyword>
<evidence type="ECO:0000256" key="4">
    <source>
        <dbReference type="ARBA" id="ARBA00022898"/>
    </source>
</evidence>
<reference evidence="10" key="1">
    <citation type="submission" date="2015-04" db="EMBL/GenBank/DDBJ databases">
        <title>The genome sequence of the plant pathogenic Rhizarian Plasmodiophora brassicae reveals insights in its biotrophic life cycle and the origin of chitin synthesis.</title>
        <authorList>
            <person name="Schwelm A."/>
            <person name="Fogelqvist J."/>
            <person name="Knaust A."/>
            <person name="Julke S."/>
            <person name="Lilja T."/>
            <person name="Dhandapani V."/>
            <person name="Bonilla-Rosso G."/>
            <person name="Karlsson M."/>
            <person name="Shevchenko A."/>
            <person name="Choi S.R."/>
            <person name="Kim H.G."/>
            <person name="Park J.Y."/>
            <person name="Lim Y.P."/>
            <person name="Ludwig-Muller J."/>
            <person name="Dixelius C."/>
        </authorList>
    </citation>
    <scope>NUCLEOTIDE SEQUENCE</scope>
    <source>
        <tissue evidence="10">Potato root galls</tissue>
    </source>
</reference>
<proteinExistence type="inferred from homology"/>
<dbReference type="Gene3D" id="3.90.1150.10">
    <property type="entry name" value="Aspartate Aminotransferase, domain 1"/>
    <property type="match status" value="1"/>
</dbReference>
<evidence type="ECO:0000256" key="6">
    <source>
        <dbReference type="ARBA" id="ARBA00049460"/>
    </source>
</evidence>